<feature type="domain" description="Peptidase S9 prolyl oligopeptidase catalytic" evidence="2">
    <location>
        <begin position="632"/>
        <end position="785"/>
    </location>
</feature>
<gene>
    <name evidence="3" type="ORF">HHO47_15755</name>
</gene>
<dbReference type="InterPro" id="IPR011042">
    <property type="entry name" value="6-blade_b-propeller_TolB-like"/>
</dbReference>
<dbReference type="Pfam" id="PF00326">
    <property type="entry name" value="Peptidase_S9"/>
    <property type="match status" value="1"/>
</dbReference>
<evidence type="ECO:0000256" key="1">
    <source>
        <dbReference type="ARBA" id="ARBA00022801"/>
    </source>
</evidence>
<dbReference type="Gene3D" id="3.40.50.1820">
    <property type="entry name" value="alpha/beta hydrolase"/>
    <property type="match status" value="1"/>
</dbReference>
<keyword evidence="1" id="KW-0378">Hydrolase</keyword>
<dbReference type="SUPFAM" id="SSF69304">
    <property type="entry name" value="Tricorn protease N-terminal domain"/>
    <property type="match status" value="1"/>
</dbReference>
<proteinExistence type="predicted"/>
<dbReference type="AlphaFoldDB" id="A0A7Y0DVB2"/>
<dbReference type="PANTHER" id="PTHR42776:SF28">
    <property type="entry name" value="GLUTAMYL ENDOPEPTIDASE, CHLOROPLASTIC-RELATED"/>
    <property type="match status" value="1"/>
</dbReference>
<dbReference type="Proteomes" id="UP000570493">
    <property type="component" value="Unassembled WGS sequence"/>
</dbReference>
<evidence type="ECO:0000259" key="2">
    <source>
        <dbReference type="Pfam" id="PF00326"/>
    </source>
</evidence>
<dbReference type="RefSeq" id="WP_169021164.1">
    <property type="nucleotide sequence ID" value="NZ_JABBMT010000032.1"/>
</dbReference>
<keyword evidence="4" id="KW-1185">Reference proteome</keyword>
<dbReference type="Gene3D" id="2.120.10.30">
    <property type="entry name" value="TolB, C-terminal domain"/>
    <property type="match status" value="1"/>
</dbReference>
<evidence type="ECO:0000313" key="3">
    <source>
        <dbReference type="EMBL" id="NMM42235.1"/>
    </source>
</evidence>
<name>A0A7Y0DVB2_9GAMM</name>
<dbReference type="InterPro" id="IPR029058">
    <property type="entry name" value="AB_hydrolase_fold"/>
</dbReference>
<dbReference type="InterPro" id="IPR001375">
    <property type="entry name" value="Peptidase_S9_cat"/>
</dbReference>
<reference evidence="3" key="1">
    <citation type="submission" date="2020-04" db="EMBL/GenBank/DDBJ databases">
        <title>Genome Sequencing for Pseudoaltermonas arctica.</title>
        <authorList>
            <person name="Elkins N.S."/>
        </authorList>
    </citation>
    <scope>NUCLEOTIDE SEQUENCE [LARGE SCALE GENOMIC DNA]</scope>
    <source>
        <strain evidence="3">NEC-BIFX-2020_0012</strain>
    </source>
</reference>
<evidence type="ECO:0000313" key="4">
    <source>
        <dbReference type="Proteomes" id="UP000570493"/>
    </source>
</evidence>
<dbReference type="EMBL" id="JABBMT010000032">
    <property type="protein sequence ID" value="NMM42235.1"/>
    <property type="molecule type" value="Genomic_DNA"/>
</dbReference>
<accession>A0A7Y0DVB2</accession>
<organism evidence="3 4">
    <name type="scientific">Pseudoalteromonas arctica</name>
    <dbReference type="NCBI Taxonomy" id="394751"/>
    <lineage>
        <taxon>Bacteria</taxon>
        <taxon>Pseudomonadati</taxon>
        <taxon>Pseudomonadota</taxon>
        <taxon>Gammaproteobacteria</taxon>
        <taxon>Alteromonadales</taxon>
        <taxon>Pseudoalteromonadaceae</taxon>
        <taxon>Pseudoalteromonas</taxon>
    </lineage>
</organism>
<dbReference type="GO" id="GO:0004252">
    <property type="term" value="F:serine-type endopeptidase activity"/>
    <property type="evidence" value="ECO:0007669"/>
    <property type="project" value="TreeGrafter"/>
</dbReference>
<protein>
    <submittedName>
        <fullName evidence="3">Prolyl oligopeptidase family serine peptidase</fullName>
    </submittedName>
</protein>
<dbReference type="SUPFAM" id="SSF53474">
    <property type="entry name" value="alpha/beta-Hydrolases"/>
    <property type="match status" value="1"/>
</dbReference>
<comment type="caution">
    <text evidence="3">The sequence shown here is derived from an EMBL/GenBank/DDBJ whole genome shotgun (WGS) entry which is preliminary data.</text>
</comment>
<dbReference type="PANTHER" id="PTHR42776">
    <property type="entry name" value="SERINE PEPTIDASE S9 FAMILY MEMBER"/>
    <property type="match status" value="1"/>
</dbReference>
<sequence>MSKLYLIIALWFIASSSVEAIEINNKWANLIESTGQETISLSQNGELVLFLHQIKYPSIEYLSQQRVALAGLDFYTDLSSRVDTEQYSRATLFNLATNAREEIKTVEGVIIDFNWSPDAKKVAFLIQQGANTNLWLYDISNNVSNKLTDLNLSTSLGGRHLRWLPDGQSIVVKQRNLPIKTSEYIRKKPNLLSSELQKEQGRTHQSLLINDEMKNQFTSINQTKLVKIDLNGKVSTLTKSGLFNDFSVSPDGKYLLYSMPPSELSSYLPYKKWGSAYNIVNIEEPTTTYSLPNLNDKINLPKSKDSVPIGARLVKWLPSEDSTVTWVEASDRGDMSLAQTYHDHIYKLVSPFDENKKLVHQVKWRVHDVLWGVSGIGVLQEWRYDSKQARTTLINAETSVNYLIHERDYRDKFNDFGDPQTLRTPEGYEVLVEQDNYLFFFSSGQSKEGIKPIAQSFNTSNHVVETIFLSNADNIEMPLRIANDTLIIEKQNNTSAPQYYALTSKGFKKQISLLSSENKNSFVNQPLTINYNRSDGLNLVGTLHLPNNYKRNKSDKIPAILWIYPDEFKNKKLSQQNTVRTNLFREFDPLSPLVFLHDGFAVFESPSMPITSFNGGEPNDDFINQIRLNAEAAVNALEDTGSIDIQRLVVMGHSYGAFTVANLLAHTDLFKAGIARSGAYNRTLTPFGFQGEKRNLWQAKETYINISPLIYADKINEPLLLVHGESDQNSGTYPMQSMRMYQALIANKKTTQLIMLPYEGHTYQAKENLSYLLVHQSEWVKKWLNTSE</sequence>
<dbReference type="GO" id="GO:0006508">
    <property type="term" value="P:proteolysis"/>
    <property type="evidence" value="ECO:0007669"/>
    <property type="project" value="InterPro"/>
</dbReference>